<evidence type="ECO:0000256" key="1">
    <source>
        <dbReference type="SAM" id="Phobius"/>
    </source>
</evidence>
<evidence type="ECO:0000313" key="3">
    <source>
        <dbReference type="EMBL" id="CAF0705604.1"/>
    </source>
</evidence>
<gene>
    <name evidence="3" type="ORF">OXX778_LOCUS272</name>
</gene>
<feature type="signal peptide" evidence="2">
    <location>
        <begin position="1"/>
        <end position="22"/>
    </location>
</feature>
<feature type="chain" id="PRO_5032718334" evidence="2">
    <location>
        <begin position="23"/>
        <end position="208"/>
    </location>
</feature>
<proteinExistence type="predicted"/>
<comment type="caution">
    <text evidence="3">The sequence shown here is derived from an EMBL/GenBank/DDBJ whole genome shotgun (WGS) entry which is preliminary data.</text>
</comment>
<keyword evidence="1" id="KW-0812">Transmembrane</keyword>
<evidence type="ECO:0000313" key="4">
    <source>
        <dbReference type="Proteomes" id="UP000663879"/>
    </source>
</evidence>
<reference evidence="3" key="1">
    <citation type="submission" date="2021-02" db="EMBL/GenBank/DDBJ databases">
        <authorList>
            <person name="Nowell W R."/>
        </authorList>
    </citation>
    <scope>NUCLEOTIDE SEQUENCE</scope>
    <source>
        <strain evidence="3">Ploen Becks lab</strain>
    </source>
</reference>
<name>A0A813M389_9BILA</name>
<keyword evidence="1" id="KW-1133">Transmembrane helix</keyword>
<keyword evidence="1" id="KW-0472">Membrane</keyword>
<dbReference type="OrthoDB" id="10347148at2759"/>
<dbReference type="EMBL" id="CAJNOC010000012">
    <property type="protein sequence ID" value="CAF0705604.1"/>
    <property type="molecule type" value="Genomic_DNA"/>
</dbReference>
<accession>A0A813M389</accession>
<keyword evidence="2" id="KW-0732">Signal</keyword>
<dbReference type="AlphaFoldDB" id="A0A813M389"/>
<feature type="transmembrane region" description="Helical" evidence="1">
    <location>
        <begin position="163"/>
        <end position="185"/>
    </location>
</feature>
<sequence>MRTSRITALSIGILILVNFSLGEYVSEDEPPCRDNCYRESLESSEKVECVKEYMEFYSYKMVKSVFNFAKIAVYAGLWNSRNEKPDPQLFERIFQETLQNYNDSSILGNVEYDLLNRTATQLYERLRQWTVKREKNNSVPYESYPILKCPVPCNYELLTWQTLFYVSLAIFVLALFSVLFYSVFLRKQYVSLRNRFKNSKFSKANVGS</sequence>
<organism evidence="3 4">
    <name type="scientific">Brachionus calyciflorus</name>
    <dbReference type="NCBI Taxonomy" id="104777"/>
    <lineage>
        <taxon>Eukaryota</taxon>
        <taxon>Metazoa</taxon>
        <taxon>Spiralia</taxon>
        <taxon>Gnathifera</taxon>
        <taxon>Rotifera</taxon>
        <taxon>Eurotatoria</taxon>
        <taxon>Monogononta</taxon>
        <taxon>Pseudotrocha</taxon>
        <taxon>Ploima</taxon>
        <taxon>Brachionidae</taxon>
        <taxon>Brachionus</taxon>
    </lineage>
</organism>
<dbReference type="Proteomes" id="UP000663879">
    <property type="component" value="Unassembled WGS sequence"/>
</dbReference>
<evidence type="ECO:0000256" key="2">
    <source>
        <dbReference type="SAM" id="SignalP"/>
    </source>
</evidence>
<protein>
    <submittedName>
        <fullName evidence="3">Uncharacterized protein</fullName>
    </submittedName>
</protein>
<keyword evidence="4" id="KW-1185">Reference proteome</keyword>